<dbReference type="PANTHER" id="PTHR39962:SF1">
    <property type="entry name" value="LPXI FAMILY PROTEIN"/>
    <property type="match status" value="1"/>
</dbReference>
<evidence type="ECO:0000313" key="4">
    <source>
        <dbReference type="Proteomes" id="UP000595362"/>
    </source>
</evidence>
<dbReference type="InterPro" id="IPR043167">
    <property type="entry name" value="LpxI_C_sf"/>
</dbReference>
<dbReference type="InterPro" id="IPR053174">
    <property type="entry name" value="LpxI"/>
</dbReference>
<name>A0A7T5UFM3_9BACT</name>
<dbReference type="AlphaFoldDB" id="A0A7T5UFM3"/>
<evidence type="ECO:0000313" key="3">
    <source>
        <dbReference type="EMBL" id="QQG35344.1"/>
    </source>
</evidence>
<dbReference type="Proteomes" id="UP000595362">
    <property type="component" value="Chromosome"/>
</dbReference>
<dbReference type="Pfam" id="PF17930">
    <property type="entry name" value="LpxI_N"/>
    <property type="match status" value="1"/>
</dbReference>
<dbReference type="PANTHER" id="PTHR39962">
    <property type="entry name" value="BLL4848 PROTEIN"/>
    <property type="match status" value="1"/>
</dbReference>
<protein>
    <submittedName>
        <fullName evidence="3">UDP-2,3-diacylglucosamine diphosphatase LpxI</fullName>
        <ecNumber evidence="3">3.6.1.54</ecNumber>
    </submittedName>
</protein>
<dbReference type="InterPro" id="IPR010415">
    <property type="entry name" value="LpxI_C"/>
</dbReference>
<dbReference type="Gene3D" id="3.40.140.80">
    <property type="match status" value="1"/>
</dbReference>
<gene>
    <name evidence="3" type="primary">lpxI</name>
    <name evidence="3" type="ORF">HYS17_07250</name>
</gene>
<dbReference type="Gene3D" id="3.40.50.20">
    <property type="match status" value="1"/>
</dbReference>
<proteinExistence type="predicted"/>
<reference evidence="3 4" key="1">
    <citation type="submission" date="2020-07" db="EMBL/GenBank/DDBJ databases">
        <title>Huge and variable diversity of episymbiotic CPR bacteria and DPANN archaea in groundwater ecosystems.</title>
        <authorList>
            <person name="He C.Y."/>
            <person name="Keren R."/>
            <person name="Whittaker M."/>
            <person name="Farag I.F."/>
            <person name="Doudna J."/>
            <person name="Cate J.H.D."/>
            <person name="Banfield J.F."/>
        </authorList>
    </citation>
    <scope>NUCLEOTIDE SEQUENCE [LARGE SCALE GENOMIC DNA]</scope>
    <source>
        <strain evidence="3">NC_groundwater_70_Ag_B-0.1um_54_66</strain>
    </source>
</reference>
<dbReference type="GO" id="GO:0016787">
    <property type="term" value="F:hydrolase activity"/>
    <property type="evidence" value="ECO:0007669"/>
    <property type="project" value="UniProtKB-KW"/>
</dbReference>
<evidence type="ECO:0000259" key="1">
    <source>
        <dbReference type="Pfam" id="PF06230"/>
    </source>
</evidence>
<organism evidence="3 4">
    <name type="scientific">Micavibrio aeruginosavorus</name>
    <dbReference type="NCBI Taxonomy" id="349221"/>
    <lineage>
        <taxon>Bacteria</taxon>
        <taxon>Pseudomonadati</taxon>
        <taxon>Bdellovibrionota</taxon>
        <taxon>Bdellovibrionia</taxon>
        <taxon>Bdellovibrionales</taxon>
        <taxon>Pseudobdellovibrionaceae</taxon>
        <taxon>Micavibrio</taxon>
    </lineage>
</organism>
<dbReference type="EC" id="3.6.1.54" evidence="3"/>
<keyword evidence="3" id="KW-0378">Hydrolase</keyword>
<dbReference type="Pfam" id="PF06230">
    <property type="entry name" value="LpxI_C"/>
    <property type="match status" value="1"/>
</dbReference>
<feature type="domain" description="LpxI N-terminal" evidence="2">
    <location>
        <begin position="17"/>
        <end position="146"/>
    </location>
</feature>
<accession>A0A7T5UFM3</accession>
<sequence length="291" mass="31495">MSATEKSSLKTETGIERLGVIAGTGRLPARLLAACDHAGIDVFVVGFEGQTDKGLYKDRQFMNTRIGAAGTIINTLKAHDIRDLVMIGAIKRPTLMDLKPDLRTARFFAKVSLRALGDDGLLKAMKGELEREGFRIHGVQKFAHDLLASEGALGRYKPARHDWPDIRRGIEVLRALGAMDVGQSTIVQDGVVLGIEATEGTDELIRRCGAYRKKGNSGVLVKLAKPGQDETLDLPTVGPETIRLCAEAGLIGIVLEAGRSLIVEPEDVAELANKHRIFVVAIKPDEVSDEL</sequence>
<dbReference type="InterPro" id="IPR041255">
    <property type="entry name" value="LpxI_N"/>
</dbReference>
<evidence type="ECO:0000259" key="2">
    <source>
        <dbReference type="Pfam" id="PF17930"/>
    </source>
</evidence>
<dbReference type="EMBL" id="CP066681">
    <property type="protein sequence ID" value="QQG35344.1"/>
    <property type="molecule type" value="Genomic_DNA"/>
</dbReference>
<feature type="domain" description="LpxI C-terminal" evidence="1">
    <location>
        <begin position="150"/>
        <end position="280"/>
    </location>
</feature>